<evidence type="ECO:0008006" key="4">
    <source>
        <dbReference type="Google" id="ProtNLM"/>
    </source>
</evidence>
<accession>Q13QU3</accession>
<keyword evidence="1" id="KW-0812">Transmembrane</keyword>
<dbReference type="PATRIC" id="fig|266265.5.peg.5264"/>
<evidence type="ECO:0000313" key="2">
    <source>
        <dbReference type="EMBL" id="ABE33546.1"/>
    </source>
</evidence>
<keyword evidence="1" id="KW-0472">Membrane</keyword>
<dbReference type="eggNOG" id="COG3239">
    <property type="taxonomic scope" value="Bacteria"/>
</dbReference>
<name>Q13QU3_PARXL</name>
<dbReference type="Proteomes" id="UP000001817">
    <property type="component" value="Chromosome 2"/>
</dbReference>
<evidence type="ECO:0000256" key="1">
    <source>
        <dbReference type="SAM" id="Phobius"/>
    </source>
</evidence>
<dbReference type="EMBL" id="CP000271">
    <property type="protein sequence ID" value="ABE33546.1"/>
    <property type="molecule type" value="Genomic_DNA"/>
</dbReference>
<evidence type="ECO:0000313" key="3">
    <source>
        <dbReference type="Proteomes" id="UP000001817"/>
    </source>
</evidence>
<dbReference type="AlphaFoldDB" id="Q13QU3"/>
<gene>
    <name evidence="2" type="ORF">Bxe_B2445</name>
</gene>
<keyword evidence="3" id="KW-1185">Reference proteome</keyword>
<proteinExistence type="predicted"/>
<feature type="transmembrane region" description="Helical" evidence="1">
    <location>
        <begin position="126"/>
        <end position="144"/>
    </location>
</feature>
<feature type="transmembrane region" description="Helical" evidence="1">
    <location>
        <begin position="150"/>
        <end position="172"/>
    </location>
</feature>
<organism evidence="2 3">
    <name type="scientific">Paraburkholderia xenovorans (strain LB400)</name>
    <dbReference type="NCBI Taxonomy" id="266265"/>
    <lineage>
        <taxon>Bacteria</taxon>
        <taxon>Pseudomonadati</taxon>
        <taxon>Pseudomonadota</taxon>
        <taxon>Betaproteobacteria</taxon>
        <taxon>Burkholderiales</taxon>
        <taxon>Burkholderiaceae</taxon>
        <taxon>Paraburkholderia</taxon>
    </lineage>
</organism>
<dbReference type="KEGG" id="bxe:Bxe_B2445"/>
<feature type="transmembrane region" description="Helical" evidence="1">
    <location>
        <begin position="94"/>
        <end position="114"/>
    </location>
</feature>
<dbReference type="STRING" id="266265.Bxe_B2445"/>
<keyword evidence="1" id="KW-1133">Transmembrane helix</keyword>
<protein>
    <recommendedName>
        <fullName evidence="4">Fatty acid desaturase domain-containing protein</fullName>
    </recommendedName>
</protein>
<reference evidence="2 3" key="1">
    <citation type="journal article" date="2006" name="Proc. Natl. Acad. Sci. U.S.A.">
        <title>Burkholderia xenovorans LB400 harbors a multi-replicon, 9.73-Mbp genome shaped for versatility.</title>
        <authorList>
            <person name="Chain P.S."/>
            <person name="Denef V.J."/>
            <person name="Konstantinidis K.T."/>
            <person name="Vergez L.M."/>
            <person name="Agullo L."/>
            <person name="Reyes V.L."/>
            <person name="Hauser L."/>
            <person name="Cordova M."/>
            <person name="Gomez L."/>
            <person name="Gonzalez M."/>
            <person name="Land M."/>
            <person name="Lao V."/>
            <person name="Larimer F."/>
            <person name="LiPuma J.J."/>
            <person name="Mahenthiralingam E."/>
            <person name="Malfatti S.A."/>
            <person name="Marx C.J."/>
            <person name="Parnell J.J."/>
            <person name="Ramette A."/>
            <person name="Richardson P."/>
            <person name="Seeger M."/>
            <person name="Smith D."/>
            <person name="Spilker T."/>
            <person name="Sul W.J."/>
            <person name="Tsoi T.V."/>
            <person name="Ulrich L.E."/>
            <person name="Zhulin I.B."/>
            <person name="Tiedje J.M."/>
        </authorList>
    </citation>
    <scope>NUCLEOTIDE SEQUENCE [LARGE SCALE GENOMIC DNA]</scope>
    <source>
        <strain evidence="2 3">LB400</strain>
    </source>
</reference>
<sequence>MLLYSVGVLFSVSGARYVVATIIHHGVHGHLTRKPIVNQALCEVLSTLLIVQPYESYRRFHVYEHHGRDFSTLNDKDLAAIYKLGFTPGKSKGALYRNLVITLLNPAFHLTFFWGRLKSNLVSVRLYRLCMSVLWLISLAVFAAHFGTLFFVAIVVVPYVVVYQAASLLHLLTEHVWLLRLPPESVRESHVRNSLGRFCGSACPAGWGIVHLVPWLKWSIAHLFFHLPCRMLIVQGSLVCHDWHHRFGSTRQWHDYAALREADAVKLVAEGRYDYTEIWGFDHCLDHVFERLSASDAVHVGNLNYRLN</sequence>